<dbReference type="AlphaFoldDB" id="A0A5D0MFQ5"/>
<reference evidence="4" key="1">
    <citation type="submission" date="2019-08" db="EMBL/GenBank/DDBJ databases">
        <title>Genomic characterization of a novel candidate phylum (ARYD3) from a high temperature, high salinity tertiary oil reservoir in north central Oklahoma, USA.</title>
        <authorList>
            <person name="Youssef N.H."/>
            <person name="Yadav A."/>
            <person name="Elshahed M.S."/>
        </authorList>
    </citation>
    <scope>NUCLEOTIDE SEQUENCE [LARGE SCALE GENOMIC DNA]</scope>
    <source>
        <strain evidence="4">ARYD3</strain>
    </source>
</reference>
<dbReference type="Proteomes" id="UP000324143">
    <property type="component" value="Unassembled WGS sequence"/>
</dbReference>
<dbReference type="Pfam" id="PF13505">
    <property type="entry name" value="OMP_b-brl"/>
    <property type="match status" value="1"/>
</dbReference>
<dbReference type="InterPro" id="IPR011250">
    <property type="entry name" value="OMP/PagP_B-barrel"/>
</dbReference>
<dbReference type="SUPFAM" id="SSF56925">
    <property type="entry name" value="OMPA-like"/>
    <property type="match status" value="1"/>
</dbReference>
<proteinExistence type="predicted"/>
<accession>A0A5D0MFQ5</accession>
<keyword evidence="1 2" id="KW-0732">Signal</keyword>
<protein>
    <submittedName>
        <fullName evidence="4">Porin family protein</fullName>
    </submittedName>
</protein>
<keyword evidence="5" id="KW-1185">Reference proteome</keyword>
<dbReference type="EMBL" id="VSIX01000138">
    <property type="protein sequence ID" value="TYB30413.1"/>
    <property type="molecule type" value="Genomic_DNA"/>
</dbReference>
<feature type="signal peptide" evidence="2">
    <location>
        <begin position="1"/>
        <end position="18"/>
    </location>
</feature>
<sequence>MKKTIFLFLLIFVFSTVAFSTSNSFSFKVGYYMPSELKSGVVWGADYGYVIDENVSLLIGGDLYYRNIRNITKTGEIEDMGIKQEEFQELSEWTGYHIPITGKFKIKFPMQGYRFKPYGIGGVGFGLTHVSFEGTDISNENQKDSLTYTGFVWQLGGGILYRIGSKSNLIIEIIYNRANFEKENENYFTTLDSSGLMLRAGINVLMF</sequence>
<organism evidence="4 5">
    <name type="scientific">Candidatus Mcinerneyibacterium aminivorans</name>
    <dbReference type="NCBI Taxonomy" id="2703815"/>
    <lineage>
        <taxon>Bacteria</taxon>
        <taxon>Candidatus Macinerneyibacteriota</taxon>
        <taxon>Candidatus Mcinerneyibacteria</taxon>
        <taxon>Candidatus Mcinerneyibacteriales</taxon>
        <taxon>Candidatus Mcinerneyibacteriaceae</taxon>
        <taxon>Candidatus Mcinerneyibacterium</taxon>
    </lineage>
</organism>
<gene>
    <name evidence="4" type="ORF">FXF47_09275</name>
</gene>
<evidence type="ECO:0000259" key="3">
    <source>
        <dbReference type="Pfam" id="PF13505"/>
    </source>
</evidence>
<name>A0A5D0MFQ5_9BACT</name>
<dbReference type="Gene3D" id="2.40.160.20">
    <property type="match status" value="1"/>
</dbReference>
<evidence type="ECO:0000256" key="1">
    <source>
        <dbReference type="ARBA" id="ARBA00022729"/>
    </source>
</evidence>
<feature type="domain" description="Outer membrane protein beta-barrel" evidence="3">
    <location>
        <begin position="10"/>
        <end position="187"/>
    </location>
</feature>
<evidence type="ECO:0000313" key="5">
    <source>
        <dbReference type="Proteomes" id="UP000324143"/>
    </source>
</evidence>
<evidence type="ECO:0000256" key="2">
    <source>
        <dbReference type="SAM" id="SignalP"/>
    </source>
</evidence>
<evidence type="ECO:0000313" key="4">
    <source>
        <dbReference type="EMBL" id="TYB30413.1"/>
    </source>
</evidence>
<comment type="caution">
    <text evidence="4">The sequence shown here is derived from an EMBL/GenBank/DDBJ whole genome shotgun (WGS) entry which is preliminary data.</text>
</comment>
<feature type="chain" id="PRO_5022705824" evidence="2">
    <location>
        <begin position="19"/>
        <end position="207"/>
    </location>
</feature>
<dbReference type="InterPro" id="IPR027385">
    <property type="entry name" value="Beta-barrel_OMP"/>
</dbReference>